<name>D7EC57_METEZ</name>
<gene>
    <name evidence="1" type="ordered locus">Metev_2369</name>
</gene>
<evidence type="ECO:0000313" key="1">
    <source>
        <dbReference type="EMBL" id="ADI75179.1"/>
    </source>
</evidence>
<evidence type="ECO:0000313" key="2">
    <source>
        <dbReference type="Proteomes" id="UP000000391"/>
    </source>
</evidence>
<reference evidence="1 2" key="1">
    <citation type="submission" date="2010-06" db="EMBL/GenBank/DDBJ databases">
        <title>Complete sequence plasmid of Methanohalobium evestigatum Z-7303.</title>
        <authorList>
            <consortium name="US DOE Joint Genome Institute"/>
            <person name="Lucas S."/>
            <person name="Copeland A."/>
            <person name="Lapidus A."/>
            <person name="Cheng J.-F."/>
            <person name="Bruce D."/>
            <person name="Goodwin L."/>
            <person name="Pitluck S."/>
            <person name="Saunders E."/>
            <person name="Detter J.C."/>
            <person name="Han C."/>
            <person name="Tapia R."/>
            <person name="Land M."/>
            <person name="Hauser L."/>
            <person name="Kyrpides N."/>
            <person name="Mikhailova N."/>
            <person name="Sieprawska-Lupa M."/>
            <person name="Whitman W.B."/>
            <person name="Anderson I."/>
            <person name="Woyke T."/>
        </authorList>
    </citation>
    <scope>NUCLEOTIDE SEQUENCE [LARGE SCALE GENOMIC DNA]</scope>
    <source>
        <strain evidence="2">ATCC BAA-1072 / DSM 3721 / NBRC 107634 / OCM 161 / Z-7303</strain>
        <plasmid evidence="2">Plasmid pMETEV01</plasmid>
    </source>
</reference>
<dbReference type="GeneID" id="9348024"/>
<dbReference type="InterPro" id="IPR036390">
    <property type="entry name" value="WH_DNA-bd_sf"/>
</dbReference>
<dbReference type="RefSeq" id="WP_013195743.1">
    <property type="nucleotide sequence ID" value="NC_014254.1"/>
</dbReference>
<dbReference type="Gene3D" id="1.10.10.10">
    <property type="entry name" value="Winged helix-like DNA-binding domain superfamily/Winged helix DNA-binding domain"/>
    <property type="match status" value="1"/>
</dbReference>
<geneLocation type="plasmid" evidence="1 2">
    <name>pMETEV01</name>
</geneLocation>
<dbReference type="Proteomes" id="UP000000391">
    <property type="component" value="Plasmid pMETEV01"/>
</dbReference>
<organism evidence="1 2">
    <name type="scientific">Methanohalobium evestigatum (strain ATCC BAA-1072 / DSM 3721 / NBRC 107634 / OCM 161 / Z-7303)</name>
    <dbReference type="NCBI Taxonomy" id="644295"/>
    <lineage>
        <taxon>Archaea</taxon>
        <taxon>Methanobacteriati</taxon>
        <taxon>Methanobacteriota</taxon>
        <taxon>Stenosarchaea group</taxon>
        <taxon>Methanomicrobia</taxon>
        <taxon>Methanosarcinales</taxon>
        <taxon>Methanosarcinaceae</taxon>
        <taxon>Methanohalobium</taxon>
    </lineage>
</organism>
<keyword evidence="1" id="KW-0614">Plasmid</keyword>
<dbReference type="HOGENOM" id="CLU_1639958_0_0_2"/>
<dbReference type="KEGG" id="mev:Metev_2369"/>
<proteinExistence type="predicted"/>
<sequence>MIDALRVLDVLKIFKILSPTRIKEFSGLTNTRSKQEINDLENLGLIELSPQSTPHDKEFKLTDFGLKIYTNFREFNYEYFKVSVNTLKKNERKKAKTIIDTLEDQGASFDYLRKITGLPFLDLKLYLIFLIYREYVDRKLIGGDLVYYTTTEKSNKFSSHG</sequence>
<protein>
    <submittedName>
        <fullName evidence="1">Uncharacterized protein</fullName>
    </submittedName>
</protein>
<keyword evidence="2" id="KW-1185">Reference proteome</keyword>
<dbReference type="AlphaFoldDB" id="D7EC57"/>
<accession>D7EC57</accession>
<dbReference type="SUPFAM" id="SSF46785">
    <property type="entry name" value="Winged helix' DNA-binding domain"/>
    <property type="match status" value="1"/>
</dbReference>
<dbReference type="EMBL" id="CP002070">
    <property type="protein sequence ID" value="ADI75179.1"/>
    <property type="molecule type" value="Genomic_DNA"/>
</dbReference>
<dbReference type="InterPro" id="IPR036388">
    <property type="entry name" value="WH-like_DNA-bd_sf"/>
</dbReference>